<name>U5DNE4_9CHRO</name>
<dbReference type="Proteomes" id="UP000016960">
    <property type="component" value="Unassembled WGS sequence"/>
</dbReference>
<dbReference type="RefSeq" id="WP_022605115.1">
    <property type="nucleotide sequence ID" value="NZ_ASSJ01000021.1"/>
</dbReference>
<dbReference type="PATRIC" id="fig|582515.4.peg.1017"/>
<organism evidence="1 2">
    <name type="scientific">Rubidibacter lacunae KORDI 51-2</name>
    <dbReference type="NCBI Taxonomy" id="582515"/>
    <lineage>
        <taxon>Bacteria</taxon>
        <taxon>Bacillati</taxon>
        <taxon>Cyanobacteriota</taxon>
        <taxon>Cyanophyceae</taxon>
        <taxon>Oscillatoriophycideae</taxon>
        <taxon>Chroococcales</taxon>
        <taxon>Aphanothecaceae</taxon>
        <taxon>Rubidibacter</taxon>
    </lineage>
</organism>
<dbReference type="AlphaFoldDB" id="U5DNE4"/>
<keyword evidence="2" id="KW-1185">Reference proteome</keyword>
<dbReference type="OrthoDB" id="9786554at2"/>
<gene>
    <name evidence="1" type="ORF">KR51_00009130</name>
</gene>
<dbReference type="InterPro" id="IPR003772">
    <property type="entry name" value="YceD"/>
</dbReference>
<comment type="caution">
    <text evidence="1">The sequence shown here is derived from an EMBL/GenBank/DDBJ whole genome shotgun (WGS) entry which is preliminary data.</text>
</comment>
<dbReference type="EMBL" id="ASSJ01000021">
    <property type="protein sequence ID" value="ERN42392.1"/>
    <property type="molecule type" value="Genomic_DNA"/>
</dbReference>
<proteinExistence type="predicted"/>
<sequence>MKPIYIPHLLTAPERRRTLQIEDRISGLETLTPVRGKLVVTHCGTYLEVAASAEAIVTLTCDRTLQQYNHKLSLDTSEIIWLDDRDNLADVGPGEREVSAEELTESLSSQGHFEPEAWLYEQMCLAMPMRRLNDDSSPVGTYDYRDAPYADNRFAALAVLKEQLSSQN</sequence>
<evidence type="ECO:0000313" key="2">
    <source>
        <dbReference type="Proteomes" id="UP000016960"/>
    </source>
</evidence>
<reference evidence="1 2" key="1">
    <citation type="submission" date="2013-05" db="EMBL/GenBank/DDBJ databases">
        <title>Draft genome sequence of Rubidibacter lacunae KORDI 51-2.</title>
        <authorList>
            <person name="Choi D.H."/>
            <person name="Noh J.H."/>
            <person name="Kwon K.-K."/>
            <person name="Lee J.-H."/>
            <person name="Ryu J.-Y."/>
        </authorList>
    </citation>
    <scope>NUCLEOTIDE SEQUENCE [LARGE SCALE GENOMIC DNA]</scope>
    <source>
        <strain evidence="1 2">KORDI 51-2</strain>
    </source>
</reference>
<protein>
    <submittedName>
        <fullName evidence="1">Putative metal-binding, possibly nucleic acid-binding protein</fullName>
    </submittedName>
</protein>
<dbReference type="STRING" id="582515.KR51_00009130"/>
<dbReference type="Pfam" id="PF02620">
    <property type="entry name" value="YceD"/>
    <property type="match status" value="1"/>
</dbReference>
<accession>U5DNE4</accession>
<evidence type="ECO:0000313" key="1">
    <source>
        <dbReference type="EMBL" id="ERN42392.1"/>
    </source>
</evidence>
<dbReference type="eggNOG" id="COG1399">
    <property type="taxonomic scope" value="Bacteria"/>
</dbReference>
<dbReference type="InParanoid" id="U5DNE4"/>